<dbReference type="Proteomes" id="UP000279962">
    <property type="component" value="Chromosome"/>
</dbReference>
<evidence type="ECO:0000313" key="2">
    <source>
        <dbReference type="EMBL" id="AYO53113.1"/>
    </source>
</evidence>
<evidence type="ECO:0000256" key="1">
    <source>
        <dbReference type="SAM" id="MobiDB-lite"/>
    </source>
</evidence>
<proteinExistence type="predicted"/>
<gene>
    <name evidence="2" type="ORF">CDG68_05280</name>
</gene>
<protein>
    <submittedName>
        <fullName evidence="2">Uncharacterized protein</fullName>
    </submittedName>
</protein>
<organism evidence="2 3">
    <name type="scientific">Acinetobacter wuhouensis</name>
    <dbReference type="NCBI Taxonomy" id="1879050"/>
    <lineage>
        <taxon>Bacteria</taxon>
        <taxon>Pseudomonadati</taxon>
        <taxon>Pseudomonadota</taxon>
        <taxon>Gammaproteobacteria</taxon>
        <taxon>Moraxellales</taxon>
        <taxon>Moraxellaceae</taxon>
        <taxon>Acinetobacter</taxon>
    </lineage>
</organism>
<reference evidence="2 3" key="1">
    <citation type="submission" date="2018-10" db="EMBL/GenBank/DDBJ databases">
        <title>The complete genome of Acinetobacter wuhouensis strain WCHAW010062.</title>
        <authorList>
            <person name="Hu Y."/>
            <person name="Long H."/>
            <person name="Feng Y."/>
            <person name="Zong Z."/>
        </authorList>
    </citation>
    <scope>NUCLEOTIDE SEQUENCE [LARGE SCALE GENOMIC DNA]</scope>
    <source>
        <strain evidence="2 3">WCHAW010062</strain>
    </source>
</reference>
<dbReference type="AlphaFoldDB" id="A0A3G2SYY5"/>
<feature type="region of interest" description="Disordered" evidence="1">
    <location>
        <begin position="182"/>
        <end position="220"/>
    </location>
</feature>
<feature type="compositionally biased region" description="Low complexity" evidence="1">
    <location>
        <begin position="182"/>
        <end position="213"/>
    </location>
</feature>
<sequence length="220" mass="24571">MKELESFQIPDYIWTAFRKRHPNISVTSYKHIEDGFKDYLALHIWIKQAYAMPSHSVDALWHLLIEEYDSYYRVMCETFLGYHLIHKPHEQAPTDSQKISQRQQLANTWQAACHIHGLDPQKTHILPRIFQVDAHIRWEQGLIFSLPFLIALYTQMSATSAIPNDQAMSSCSSNSTTACSSMTTSCTSSGSSHDSNHSSNSSDSSSSCSSCSSCGGGGGD</sequence>
<dbReference type="EMBL" id="CP033133">
    <property type="protein sequence ID" value="AYO53113.1"/>
    <property type="molecule type" value="Genomic_DNA"/>
</dbReference>
<evidence type="ECO:0000313" key="3">
    <source>
        <dbReference type="Proteomes" id="UP000279962"/>
    </source>
</evidence>
<accession>A0A3G2SYY5</accession>
<name>A0A3G2SYY5_9GAMM</name>